<reference evidence="5 6" key="1">
    <citation type="submission" date="2021-03" db="EMBL/GenBank/DDBJ databases">
        <title>Genomic and phenotypic characterization of Chloracidobacterium isolates provides evidence for multiple species.</title>
        <authorList>
            <person name="Saini M.K."/>
            <person name="Costas A.M.G."/>
            <person name="Tank M."/>
            <person name="Bryant D.A."/>
        </authorList>
    </citation>
    <scope>NUCLEOTIDE SEQUENCE [LARGE SCALE GENOMIC DNA]</scope>
    <source>
        <strain evidence="5 6">N</strain>
    </source>
</reference>
<keyword evidence="3 5" id="KW-0067">ATP-binding</keyword>
<dbReference type="PANTHER" id="PTHR24220">
    <property type="entry name" value="IMPORT ATP-BINDING PROTEIN"/>
    <property type="match status" value="1"/>
</dbReference>
<evidence type="ECO:0000256" key="1">
    <source>
        <dbReference type="ARBA" id="ARBA00022448"/>
    </source>
</evidence>
<sequence length="223" mass="24217">MSLLQIRQLRVQYPGPDGEPPTPVLDIPDWGVAAGEQVALVGASGSGKTTLLHVVAGIVLPDSGEVRLGDTDITRLNEASRDRFRAANIGYIFQQVHLLPAFTALENVLLGMTFADNRAGTAEALALLESVGLRERARYFPRQLSAGQQQRVGIARALANRPRLVLADEPTSALDARHRDAVIDLMQRLCQDIGAALIVVTHDEAVARRFPTTIRLADINHVH</sequence>
<dbReference type="PROSITE" id="PS00211">
    <property type="entry name" value="ABC_TRANSPORTER_1"/>
    <property type="match status" value="1"/>
</dbReference>
<accession>A0ABX8AYF0</accession>
<dbReference type="PANTHER" id="PTHR24220:SF659">
    <property type="entry name" value="TRANSPORTER, PUTATIVE-RELATED"/>
    <property type="match status" value="1"/>
</dbReference>
<dbReference type="SMART" id="SM00382">
    <property type="entry name" value="AAA"/>
    <property type="match status" value="1"/>
</dbReference>
<evidence type="ECO:0000256" key="3">
    <source>
        <dbReference type="ARBA" id="ARBA00022840"/>
    </source>
</evidence>
<feature type="domain" description="ABC transporter" evidence="4">
    <location>
        <begin position="6"/>
        <end position="219"/>
    </location>
</feature>
<dbReference type="InterPro" id="IPR003593">
    <property type="entry name" value="AAA+_ATPase"/>
</dbReference>
<evidence type="ECO:0000313" key="5">
    <source>
        <dbReference type="EMBL" id="QUV93732.1"/>
    </source>
</evidence>
<gene>
    <name evidence="5" type="ORF">J8C05_10230</name>
</gene>
<dbReference type="SUPFAM" id="SSF52540">
    <property type="entry name" value="P-loop containing nucleoside triphosphate hydrolases"/>
    <property type="match status" value="1"/>
</dbReference>
<proteinExistence type="predicted"/>
<dbReference type="CDD" id="cd03255">
    <property type="entry name" value="ABC_MJ0796_LolCDE_FtsE"/>
    <property type="match status" value="1"/>
</dbReference>
<dbReference type="InterPro" id="IPR015854">
    <property type="entry name" value="ABC_transpr_LolD-like"/>
</dbReference>
<dbReference type="RefSeq" id="WP_211422083.1">
    <property type="nucleotide sequence ID" value="NZ_CP072642.1"/>
</dbReference>
<protein>
    <submittedName>
        <fullName evidence="5">ABC transporter ATP-binding protein</fullName>
    </submittedName>
</protein>
<dbReference type="InterPro" id="IPR027417">
    <property type="entry name" value="P-loop_NTPase"/>
</dbReference>
<keyword evidence="2" id="KW-0547">Nucleotide-binding</keyword>
<organism evidence="5 6">
    <name type="scientific">Chloracidobacterium sp. N</name>
    <dbReference type="NCBI Taxonomy" id="2821540"/>
    <lineage>
        <taxon>Bacteria</taxon>
        <taxon>Pseudomonadati</taxon>
        <taxon>Acidobacteriota</taxon>
        <taxon>Terriglobia</taxon>
        <taxon>Terriglobales</taxon>
        <taxon>Acidobacteriaceae</taxon>
        <taxon>Chloracidobacterium</taxon>
        <taxon>Chloracidobacterium aggregatum</taxon>
    </lineage>
</organism>
<dbReference type="InterPro" id="IPR003439">
    <property type="entry name" value="ABC_transporter-like_ATP-bd"/>
</dbReference>
<keyword evidence="1" id="KW-0813">Transport</keyword>
<dbReference type="Proteomes" id="UP000677668">
    <property type="component" value="Chromosome 1"/>
</dbReference>
<dbReference type="Pfam" id="PF00005">
    <property type="entry name" value="ABC_tran"/>
    <property type="match status" value="1"/>
</dbReference>
<dbReference type="GO" id="GO:0005524">
    <property type="term" value="F:ATP binding"/>
    <property type="evidence" value="ECO:0007669"/>
    <property type="project" value="UniProtKB-KW"/>
</dbReference>
<dbReference type="InterPro" id="IPR017871">
    <property type="entry name" value="ABC_transporter-like_CS"/>
</dbReference>
<keyword evidence="6" id="KW-1185">Reference proteome</keyword>
<evidence type="ECO:0000256" key="2">
    <source>
        <dbReference type="ARBA" id="ARBA00022741"/>
    </source>
</evidence>
<dbReference type="EMBL" id="CP072642">
    <property type="protein sequence ID" value="QUV93732.1"/>
    <property type="molecule type" value="Genomic_DNA"/>
</dbReference>
<evidence type="ECO:0000313" key="6">
    <source>
        <dbReference type="Proteomes" id="UP000677668"/>
    </source>
</evidence>
<evidence type="ECO:0000259" key="4">
    <source>
        <dbReference type="PROSITE" id="PS50893"/>
    </source>
</evidence>
<name>A0ABX8AYF0_9BACT</name>
<dbReference type="PROSITE" id="PS50893">
    <property type="entry name" value="ABC_TRANSPORTER_2"/>
    <property type="match status" value="1"/>
</dbReference>
<dbReference type="InterPro" id="IPR017911">
    <property type="entry name" value="MacB-like_ATP-bd"/>
</dbReference>
<dbReference type="Gene3D" id="3.40.50.300">
    <property type="entry name" value="P-loop containing nucleotide triphosphate hydrolases"/>
    <property type="match status" value="1"/>
</dbReference>